<accession>A0ABX2MYL0</accession>
<dbReference type="EMBL" id="JABWMH010000001">
    <property type="protein sequence ID" value="NVD26523.1"/>
    <property type="molecule type" value="Genomic_DNA"/>
</dbReference>
<reference evidence="3 4" key="1">
    <citation type="submission" date="2020-06" db="EMBL/GenBank/DDBJ databases">
        <authorList>
            <person name="Kim S.-J."/>
            <person name="Park S.-J."/>
        </authorList>
    </citation>
    <scope>NUCLEOTIDE SEQUENCE [LARGE SCALE GENOMIC DNA]</scope>
    <source>
        <strain evidence="3 4">SW-151</strain>
    </source>
</reference>
<organism evidence="3 4">
    <name type="scientific">Parasphingorhabdus flavimaris</name>
    <dbReference type="NCBI Taxonomy" id="266812"/>
    <lineage>
        <taxon>Bacteria</taxon>
        <taxon>Pseudomonadati</taxon>
        <taxon>Pseudomonadota</taxon>
        <taxon>Alphaproteobacteria</taxon>
        <taxon>Sphingomonadales</taxon>
        <taxon>Sphingomonadaceae</taxon>
        <taxon>Parasphingorhabdus</taxon>
    </lineage>
</organism>
<sequence>MKLGIIALSATFLLAAPVAAEELGASNSESSDATSTDTKETNKPKKPKKITDRRHPDYVRCRSEPIIGSLARKRRICMTNAEWAEYVKAGARDSRQFVEDMQVGEGGSN</sequence>
<feature type="compositionally biased region" description="Polar residues" evidence="1">
    <location>
        <begin position="25"/>
        <end position="36"/>
    </location>
</feature>
<feature type="compositionally biased region" description="Basic and acidic residues" evidence="1">
    <location>
        <begin position="37"/>
        <end position="57"/>
    </location>
</feature>
<protein>
    <submittedName>
        <fullName evidence="3">Uncharacterized protein</fullName>
    </submittedName>
</protein>
<dbReference type="RefSeq" id="WP_176278068.1">
    <property type="nucleotide sequence ID" value="NZ_JABWMH010000001.1"/>
</dbReference>
<feature type="signal peptide" evidence="2">
    <location>
        <begin position="1"/>
        <end position="20"/>
    </location>
</feature>
<gene>
    <name evidence="3" type="ORF">HUO14_01240</name>
</gene>
<evidence type="ECO:0000313" key="3">
    <source>
        <dbReference type="EMBL" id="NVD26523.1"/>
    </source>
</evidence>
<evidence type="ECO:0000256" key="1">
    <source>
        <dbReference type="SAM" id="MobiDB-lite"/>
    </source>
</evidence>
<dbReference type="Proteomes" id="UP000652427">
    <property type="component" value="Unassembled WGS sequence"/>
</dbReference>
<proteinExistence type="predicted"/>
<feature type="chain" id="PRO_5046797032" evidence="2">
    <location>
        <begin position="21"/>
        <end position="109"/>
    </location>
</feature>
<keyword evidence="2" id="KW-0732">Signal</keyword>
<comment type="caution">
    <text evidence="3">The sequence shown here is derived from an EMBL/GenBank/DDBJ whole genome shotgun (WGS) entry which is preliminary data.</text>
</comment>
<evidence type="ECO:0000256" key="2">
    <source>
        <dbReference type="SAM" id="SignalP"/>
    </source>
</evidence>
<evidence type="ECO:0000313" key="4">
    <source>
        <dbReference type="Proteomes" id="UP000652427"/>
    </source>
</evidence>
<name>A0ABX2MYL0_9SPHN</name>
<feature type="region of interest" description="Disordered" evidence="1">
    <location>
        <begin position="23"/>
        <end position="57"/>
    </location>
</feature>
<keyword evidence="4" id="KW-1185">Reference proteome</keyword>